<dbReference type="GO" id="GO:0005829">
    <property type="term" value="C:cytosol"/>
    <property type="evidence" value="ECO:0007669"/>
    <property type="project" value="TreeGrafter"/>
</dbReference>
<evidence type="ECO:0000313" key="2">
    <source>
        <dbReference type="EMBL" id="PWK49152.1"/>
    </source>
</evidence>
<keyword evidence="3" id="KW-1185">Reference proteome</keyword>
<dbReference type="PROSITE" id="PS50851">
    <property type="entry name" value="CHEW"/>
    <property type="match status" value="1"/>
</dbReference>
<dbReference type="CDD" id="cd00732">
    <property type="entry name" value="CheW"/>
    <property type="match status" value="1"/>
</dbReference>
<name>A0A316FM13_9GAMM</name>
<dbReference type="InterPro" id="IPR039315">
    <property type="entry name" value="CheW"/>
</dbReference>
<organism evidence="2 3">
    <name type="scientific">Pleionea mediterranea</name>
    <dbReference type="NCBI Taxonomy" id="523701"/>
    <lineage>
        <taxon>Bacteria</taxon>
        <taxon>Pseudomonadati</taxon>
        <taxon>Pseudomonadota</taxon>
        <taxon>Gammaproteobacteria</taxon>
        <taxon>Oceanospirillales</taxon>
        <taxon>Pleioneaceae</taxon>
        <taxon>Pleionea</taxon>
    </lineage>
</organism>
<dbReference type="PANTHER" id="PTHR22617">
    <property type="entry name" value="CHEMOTAXIS SENSOR HISTIDINE KINASE-RELATED"/>
    <property type="match status" value="1"/>
</dbReference>
<dbReference type="Gene3D" id="2.30.30.40">
    <property type="entry name" value="SH3 Domains"/>
    <property type="match status" value="1"/>
</dbReference>
<dbReference type="InterPro" id="IPR002545">
    <property type="entry name" value="CheW-lke_dom"/>
</dbReference>
<dbReference type="AlphaFoldDB" id="A0A316FM13"/>
<dbReference type="Gene3D" id="2.40.50.180">
    <property type="entry name" value="CheA-289, Domain 4"/>
    <property type="match status" value="1"/>
</dbReference>
<dbReference type="Proteomes" id="UP000245790">
    <property type="component" value="Unassembled WGS sequence"/>
</dbReference>
<dbReference type="PANTHER" id="PTHR22617:SF23">
    <property type="entry name" value="CHEMOTAXIS PROTEIN CHEW"/>
    <property type="match status" value="1"/>
</dbReference>
<proteinExistence type="predicted"/>
<dbReference type="EMBL" id="QGGU01000008">
    <property type="protein sequence ID" value="PWK49152.1"/>
    <property type="molecule type" value="Genomic_DNA"/>
</dbReference>
<dbReference type="SUPFAM" id="SSF50341">
    <property type="entry name" value="CheW-like"/>
    <property type="match status" value="1"/>
</dbReference>
<dbReference type="GO" id="GO:0006935">
    <property type="term" value="P:chemotaxis"/>
    <property type="evidence" value="ECO:0007669"/>
    <property type="project" value="InterPro"/>
</dbReference>
<reference evidence="2 3" key="1">
    <citation type="submission" date="2018-05" db="EMBL/GenBank/DDBJ databases">
        <title>Genomic Encyclopedia of Type Strains, Phase IV (KMG-IV): sequencing the most valuable type-strain genomes for metagenomic binning, comparative biology and taxonomic classification.</title>
        <authorList>
            <person name="Goeker M."/>
        </authorList>
    </citation>
    <scope>NUCLEOTIDE SEQUENCE [LARGE SCALE GENOMIC DNA]</scope>
    <source>
        <strain evidence="2 3">DSM 25350</strain>
    </source>
</reference>
<evidence type="ECO:0000313" key="3">
    <source>
        <dbReference type="Proteomes" id="UP000245790"/>
    </source>
</evidence>
<dbReference type="SMART" id="SM00260">
    <property type="entry name" value="CheW"/>
    <property type="match status" value="1"/>
</dbReference>
<accession>A0A316FM13</accession>
<dbReference type="OrthoDB" id="9790406at2"/>
<evidence type="ECO:0000259" key="1">
    <source>
        <dbReference type="PROSITE" id="PS50851"/>
    </source>
</evidence>
<dbReference type="Pfam" id="PF01584">
    <property type="entry name" value="CheW"/>
    <property type="match status" value="1"/>
</dbReference>
<protein>
    <submittedName>
        <fullName evidence="2">Purine-binding chemotaxis protein CheW</fullName>
    </submittedName>
</protein>
<dbReference type="GO" id="GO:0007165">
    <property type="term" value="P:signal transduction"/>
    <property type="evidence" value="ECO:0007669"/>
    <property type="project" value="InterPro"/>
</dbReference>
<comment type="caution">
    <text evidence="2">The sequence shown here is derived from an EMBL/GenBank/DDBJ whole genome shotgun (WGS) entry which is preliminary data.</text>
</comment>
<feature type="domain" description="CheW-like" evidence="1">
    <location>
        <begin position="24"/>
        <end position="168"/>
    </location>
</feature>
<sequence length="178" mass="19556">MSNQLIEVPESKANNDLQDDIFDGEQFLGFVVNNEFYGINILSVQEIRSWQACTQLPNAPEYLAGVINIRGDIIPVIDLGIRLGMNAVKPNKETAIVVLNVIYSGTHKKIGAIADSVFDVFEIDPDNIKAVSETIGNIDDKFVKGLCQTQGKTLVLLNVEQLLDLTEVANHYAKVVAL</sequence>
<dbReference type="InterPro" id="IPR036061">
    <property type="entry name" value="CheW-like_dom_sf"/>
</dbReference>
<dbReference type="RefSeq" id="WP_109763953.1">
    <property type="nucleotide sequence ID" value="NZ_QGGU01000008.1"/>
</dbReference>
<gene>
    <name evidence="2" type="ORF">C8D97_10861</name>
</gene>